<gene>
    <name evidence="3" type="ORF">P691DRAFT_726831</name>
</gene>
<sequence>MHDSSARAYPPRCHPGTRKRLRSHISRWGVGNGSNRRMLWVLGPAAVGKSAVAQATAEEFDEMERFGASFFFSRQSHINNPDWVIPTLVYQLATKYRQYKHIITQRLVDDPLILEKNRRVQFRKLIIEPFRILMIEYPDTIREPLLIILDGLDECEDKEAQVEFINLISTHVRQVDKFPLRWMVCSRPEWHLQTALSNSDFEVVCERQELKVHDPEARADVRRPPGTEFDRIRMKYKDRLPNDWPDNHHLFQIAVAASGDELATFSALKIWHSRCGWSDDTISRLKGSKFGYMTSALIGAPNIFRKIVISCPRNSRFGYMVSALIETQDVFDPIDVAKFVLWLYSLRVQGGIHDKSLIRVLPGDLQAPGSVFECMRVSELVRTHPCCVVFTGAEVAYLDESNMFIYSYTVIRFIA</sequence>
<evidence type="ECO:0000259" key="2">
    <source>
        <dbReference type="Pfam" id="PF24883"/>
    </source>
</evidence>
<dbReference type="PANTHER" id="PTHR10039">
    <property type="entry name" value="AMELOGENIN"/>
    <property type="match status" value="1"/>
</dbReference>
<dbReference type="EMBL" id="MU151114">
    <property type="protein sequence ID" value="KAF9450019.1"/>
    <property type="molecule type" value="Genomic_DNA"/>
</dbReference>
<reference evidence="3" key="1">
    <citation type="submission" date="2020-11" db="EMBL/GenBank/DDBJ databases">
        <authorList>
            <consortium name="DOE Joint Genome Institute"/>
            <person name="Ahrendt S."/>
            <person name="Riley R."/>
            <person name="Andreopoulos W."/>
            <person name="Labutti K."/>
            <person name="Pangilinan J."/>
            <person name="Ruiz-Duenas F.J."/>
            <person name="Barrasa J.M."/>
            <person name="Sanchez-Garcia M."/>
            <person name="Camarero S."/>
            <person name="Miyauchi S."/>
            <person name="Serrano A."/>
            <person name="Linde D."/>
            <person name="Babiker R."/>
            <person name="Drula E."/>
            <person name="Ayuso-Fernandez I."/>
            <person name="Pacheco R."/>
            <person name="Padilla G."/>
            <person name="Ferreira P."/>
            <person name="Barriuso J."/>
            <person name="Kellner H."/>
            <person name="Castanera R."/>
            <person name="Alfaro M."/>
            <person name="Ramirez L."/>
            <person name="Pisabarro A.G."/>
            <person name="Kuo A."/>
            <person name="Tritt A."/>
            <person name="Lipzen A."/>
            <person name="He G."/>
            <person name="Yan M."/>
            <person name="Ng V."/>
            <person name="Cullen D."/>
            <person name="Martin F."/>
            <person name="Rosso M.-N."/>
            <person name="Henrissat B."/>
            <person name="Hibbett D."/>
            <person name="Martinez A.T."/>
            <person name="Grigoriev I.V."/>
        </authorList>
    </citation>
    <scope>NUCLEOTIDE SEQUENCE</scope>
    <source>
        <strain evidence="3">MF-IS2</strain>
    </source>
</reference>
<evidence type="ECO:0000313" key="3">
    <source>
        <dbReference type="EMBL" id="KAF9450019.1"/>
    </source>
</evidence>
<dbReference type="OrthoDB" id="2903530at2759"/>
<dbReference type="InterPro" id="IPR027417">
    <property type="entry name" value="P-loop_NTPase"/>
</dbReference>
<evidence type="ECO:0000313" key="4">
    <source>
        <dbReference type="Proteomes" id="UP000807342"/>
    </source>
</evidence>
<dbReference type="AlphaFoldDB" id="A0A9P5XFI1"/>
<accession>A0A9P5XFI1</accession>
<protein>
    <recommendedName>
        <fullName evidence="2">Nephrocystin 3-like N-terminal domain-containing protein</fullName>
    </recommendedName>
</protein>
<feature type="domain" description="Nephrocystin 3-like N-terminal" evidence="2">
    <location>
        <begin position="26"/>
        <end position="187"/>
    </location>
</feature>
<dbReference type="SUPFAM" id="SSF52540">
    <property type="entry name" value="P-loop containing nucleoside triphosphate hydrolases"/>
    <property type="match status" value="1"/>
</dbReference>
<dbReference type="Proteomes" id="UP000807342">
    <property type="component" value="Unassembled WGS sequence"/>
</dbReference>
<dbReference type="Gene3D" id="3.40.50.300">
    <property type="entry name" value="P-loop containing nucleotide triphosphate hydrolases"/>
    <property type="match status" value="1"/>
</dbReference>
<dbReference type="InterPro" id="IPR056884">
    <property type="entry name" value="NPHP3-like_N"/>
</dbReference>
<keyword evidence="4" id="KW-1185">Reference proteome</keyword>
<dbReference type="Pfam" id="PF24883">
    <property type="entry name" value="NPHP3_N"/>
    <property type="match status" value="1"/>
</dbReference>
<keyword evidence="1" id="KW-0677">Repeat</keyword>
<comment type="caution">
    <text evidence="3">The sequence shown here is derived from an EMBL/GenBank/DDBJ whole genome shotgun (WGS) entry which is preliminary data.</text>
</comment>
<proteinExistence type="predicted"/>
<name>A0A9P5XFI1_9AGAR</name>
<organism evidence="3 4">
    <name type="scientific">Macrolepiota fuliginosa MF-IS2</name>
    <dbReference type="NCBI Taxonomy" id="1400762"/>
    <lineage>
        <taxon>Eukaryota</taxon>
        <taxon>Fungi</taxon>
        <taxon>Dikarya</taxon>
        <taxon>Basidiomycota</taxon>
        <taxon>Agaricomycotina</taxon>
        <taxon>Agaricomycetes</taxon>
        <taxon>Agaricomycetidae</taxon>
        <taxon>Agaricales</taxon>
        <taxon>Agaricineae</taxon>
        <taxon>Agaricaceae</taxon>
        <taxon>Macrolepiota</taxon>
    </lineage>
</organism>
<evidence type="ECO:0000256" key="1">
    <source>
        <dbReference type="ARBA" id="ARBA00022737"/>
    </source>
</evidence>